<dbReference type="InterPro" id="IPR002347">
    <property type="entry name" value="SDR_fam"/>
</dbReference>
<dbReference type="InterPro" id="IPR029017">
    <property type="entry name" value="Enolase-like_N"/>
</dbReference>
<proteinExistence type="inferred from homology"/>
<dbReference type="Pfam" id="PF21356">
    <property type="entry name" value="Vps27_GAT-like"/>
    <property type="match status" value="1"/>
</dbReference>
<feature type="compositionally biased region" description="Polar residues" evidence="17">
    <location>
        <begin position="524"/>
        <end position="543"/>
    </location>
</feature>
<feature type="region of interest" description="Disordered" evidence="17">
    <location>
        <begin position="495"/>
        <end position="543"/>
    </location>
</feature>
<evidence type="ECO:0000256" key="5">
    <source>
        <dbReference type="ARBA" id="ARBA00008597"/>
    </source>
</evidence>
<dbReference type="InterPro" id="IPR013083">
    <property type="entry name" value="Znf_RING/FYVE/PHD"/>
</dbReference>
<dbReference type="CDD" id="cd16979">
    <property type="entry name" value="VHS_Vps27"/>
    <property type="match status" value="1"/>
</dbReference>
<evidence type="ECO:0000256" key="9">
    <source>
        <dbReference type="ARBA" id="ARBA00022737"/>
    </source>
</evidence>
<comment type="subcellular location">
    <subcellularLocation>
        <location evidence="3">Endosome membrane</location>
        <topology evidence="3">Peripheral membrane protein</topology>
        <orientation evidence="3">Cytoplasmic side</orientation>
    </subcellularLocation>
</comment>
<dbReference type="InterPro" id="IPR003710">
    <property type="entry name" value="ApbA"/>
</dbReference>
<dbReference type="SUPFAM" id="SSF51604">
    <property type="entry name" value="Enolase C-terminal domain-like"/>
    <property type="match status" value="1"/>
</dbReference>
<dbReference type="PANTHER" id="PTHR47794">
    <property type="entry name" value="VACUOLAR PROTEIN SORTING-ASSOCIATED PROTEIN 27"/>
    <property type="match status" value="1"/>
</dbReference>
<sequence>MAGWFSSSSPIDDQVEKATSSSLEDIALNLEVSDLIRSKSVQPKEAMRSLKRRLENKNPNVQLATLKLTDTCVKNGGTHFLAEIASREFMDNLVSLMKAEGAPLNTEVKEKMLELIQDWAMAAQGRMDLSYVGETYRKLQDEGFRFPPKTHISGSMLESSAPPEWIDSDVCMRCRTPFSFMNRKHHCRNCGNVFDAQCSSKSIPLPHLGILQPVRVDDGCYAKLTSKPLTSSGLSDRSAFKNNSITKSSVMEPRTARAEGGFDDDLRRALQMSLEEAQGRGSTGYVSQPKAAPEPPKASAQSRTEEEEDADLKAAIEASLRDMEQHKQKHAAALKNNTTTESSASRDTPGATPLPKNPYELSPVEVENIHLFATLVDRLQHQPPGTILREPQIQELYESIGTLRPKLARSYGETMSKHDTLLDLHSKLSTVVRYYDRMLEERLSSAYSQHSLGYGSVPGGSRYPNVYPPMPSQAHEGKGGAENFYYGSSVAEKPPISATQYPQQPPEREGFERPGMRSGAMSPGTYSQPTQAMPQNLPWNGNAQVASPRISAANTPFPQSPSAYHAPAASIQYYTAPAQPEQDANTYQSPRQSEVDTPYMPSPVTRRDSQHQPTGHASVPAPSVPEQPLSTEQVPSPAYLHLSEPHPMQPGSQPILHRQPTDPSVQSYYYQQQPPPGHSHPTYPQGPPMQHGAYPVSDASPEGGTAPPTQYQQPPPSRQAVEESLIEFIGSFYTFILSRCDRVRLTVAARSNYDAVKKNGIFIDSENHGQHRFHPHHVIKSPDKVSSPFDYILCAHKAIDQEAVTSRLQPAVSEKTTIVIVQNGVGNEEPFRKAYPKSSIITCVTWTGATQTAPGTIKHTKSEDMQIGLFPNALVDASIERTRLDAFASLLEEGRTKFQILEDIQRRRWEKVVWNAAWNPLTALTLLDTQSWLHSSADAMPLTRRLMREVIDVGRRCGVPLEYGLVDELMDKINSLPGIGSSMQTDYKNGRPMEIDVILGFPVRKAKEYGLETPVLDTIHAGKEIAKIKSIEYFHVKPRWLFVKITADQDRFGRGEGTLEGHTQAVEGALDEIIARVAGYEAGDIEHIWQLVWRLGFYRGGPRSGNDCAKRFLEDASVDVLQLDIAHARGISETVRIASMAETYDVAVAPHCPLGPIALAASIQRSGGLKSVFDINEGYVKAPSGVGLGIEIDEALMRRISAKREPWLPKEFYGPDGALGSPSQSLHHLRPLPGYWRLHAHAYPGCFRPPWNIINIASLMSFQGGLNMLAYAAAKGGVAQLTKALSNEWASKGINVNAIAPGYVATDMTAALKGDQERSVSILVRIPAGRWATPEDLKGATIFWRVGRVRMSVVRF</sequence>
<dbReference type="FunFam" id="1.10.1040.10:FF:000017">
    <property type="entry name" value="2-dehydropantoate 2-reductase"/>
    <property type="match status" value="1"/>
</dbReference>
<dbReference type="InterPro" id="IPR013332">
    <property type="entry name" value="KPR_N"/>
</dbReference>
<dbReference type="InterPro" id="IPR002014">
    <property type="entry name" value="VHS_dom"/>
</dbReference>
<evidence type="ECO:0000256" key="3">
    <source>
        <dbReference type="ARBA" id="ARBA00004125"/>
    </source>
</evidence>
<dbReference type="SUPFAM" id="SSF48464">
    <property type="entry name" value="ENTH/VHS domain"/>
    <property type="match status" value="1"/>
</dbReference>
<keyword evidence="10" id="KW-0967">Endosome</keyword>
<dbReference type="InterPro" id="IPR020904">
    <property type="entry name" value="Sc_DH/Rdtase_CS"/>
</dbReference>
<evidence type="ECO:0000256" key="10">
    <source>
        <dbReference type="ARBA" id="ARBA00022753"/>
    </source>
</evidence>
<dbReference type="SUPFAM" id="SSF51735">
    <property type="entry name" value="NAD(P)-binding Rossmann-fold domains"/>
    <property type="match status" value="2"/>
</dbReference>
<gene>
    <name evidence="20" type="primary">VPS27</name>
    <name evidence="20" type="ORF">ETB97_009523</name>
</gene>
<protein>
    <recommendedName>
        <fullName evidence="7">Vacuolar protein sorting-associated protein 27</fullName>
    </recommendedName>
</protein>
<evidence type="ECO:0000256" key="13">
    <source>
        <dbReference type="ARBA" id="ARBA00022857"/>
    </source>
</evidence>
<dbReference type="Pfam" id="PF01363">
    <property type="entry name" value="FYVE"/>
    <property type="match status" value="1"/>
</dbReference>
<dbReference type="GO" id="GO:0044550">
    <property type="term" value="P:secondary metabolite biosynthetic process"/>
    <property type="evidence" value="ECO:0007669"/>
    <property type="project" value="UniProtKB-ARBA"/>
</dbReference>
<keyword evidence="11 16" id="KW-0863">Zinc-finger</keyword>
<dbReference type="Pfam" id="PF02558">
    <property type="entry name" value="ApbA"/>
    <property type="match status" value="1"/>
</dbReference>
<dbReference type="InterPro" id="IPR013328">
    <property type="entry name" value="6PGD_dom2"/>
</dbReference>
<dbReference type="InterPro" id="IPR008942">
    <property type="entry name" value="ENTH_VHS"/>
</dbReference>
<dbReference type="InterPro" id="IPR000306">
    <property type="entry name" value="Znf_FYVE"/>
</dbReference>
<feature type="domain" description="FYVE-type" evidence="18">
    <location>
        <begin position="165"/>
        <end position="225"/>
    </location>
</feature>
<dbReference type="GO" id="GO:0008270">
    <property type="term" value="F:zinc ion binding"/>
    <property type="evidence" value="ECO:0007669"/>
    <property type="project" value="UniProtKB-KW"/>
</dbReference>
<dbReference type="NCBIfam" id="TIGR00745">
    <property type="entry name" value="apbA_panE"/>
    <property type="match status" value="1"/>
</dbReference>
<dbReference type="InterPro" id="IPR003903">
    <property type="entry name" value="UIM_dom"/>
</dbReference>
<evidence type="ECO:0000259" key="18">
    <source>
        <dbReference type="PROSITE" id="PS50178"/>
    </source>
</evidence>
<dbReference type="EMBL" id="SPNV01000046">
    <property type="protein sequence ID" value="KAF5863736.1"/>
    <property type="molecule type" value="Genomic_DNA"/>
</dbReference>
<dbReference type="InterPro" id="IPR036849">
    <property type="entry name" value="Enolase-like_C_sf"/>
</dbReference>
<comment type="similarity">
    <text evidence="4">Belongs to the ketopantoate reductase family.</text>
</comment>
<dbReference type="Pfam" id="PF08546">
    <property type="entry name" value="ApbA_C"/>
    <property type="match status" value="1"/>
</dbReference>
<dbReference type="InterPro" id="IPR008927">
    <property type="entry name" value="6-PGluconate_DH-like_C_sf"/>
</dbReference>
<dbReference type="GO" id="GO:0008677">
    <property type="term" value="F:2-dehydropantoate 2-reductase activity"/>
    <property type="evidence" value="ECO:0007669"/>
    <property type="project" value="InterPro"/>
</dbReference>
<dbReference type="GO" id="GO:0010008">
    <property type="term" value="C:endosome membrane"/>
    <property type="evidence" value="ECO:0007669"/>
    <property type="project" value="UniProtKB-SubCell"/>
</dbReference>
<evidence type="ECO:0000256" key="6">
    <source>
        <dbReference type="ARBA" id="ARBA00011446"/>
    </source>
</evidence>
<feature type="region of interest" description="Disordered" evidence="17">
    <location>
        <begin position="579"/>
        <end position="719"/>
    </location>
</feature>
<feature type="region of interest" description="Disordered" evidence="17">
    <location>
        <begin position="276"/>
        <end position="310"/>
    </location>
</feature>
<dbReference type="Gene3D" id="1.25.40.90">
    <property type="match status" value="1"/>
</dbReference>
<evidence type="ECO:0000256" key="12">
    <source>
        <dbReference type="ARBA" id="ARBA00022833"/>
    </source>
</evidence>
<keyword evidence="21" id="KW-1185">Reference proteome</keyword>
<dbReference type="Gene3D" id="6.10.140.100">
    <property type="match status" value="1"/>
</dbReference>
<dbReference type="Pfam" id="PF00790">
    <property type="entry name" value="VHS"/>
    <property type="match status" value="1"/>
</dbReference>
<dbReference type="GO" id="GO:0033565">
    <property type="term" value="C:ESCRT-0 complex"/>
    <property type="evidence" value="ECO:0007669"/>
    <property type="project" value="TreeGrafter"/>
</dbReference>
<dbReference type="SMART" id="SM00064">
    <property type="entry name" value="FYVE"/>
    <property type="match status" value="1"/>
</dbReference>
<dbReference type="SUPFAM" id="SSF57903">
    <property type="entry name" value="FYVE/PHD zinc finger"/>
    <property type="match status" value="1"/>
</dbReference>
<organism evidence="20 21">
    <name type="scientific">Petromyces alliaceus</name>
    <name type="common">Aspergillus alliaceus</name>
    <dbReference type="NCBI Taxonomy" id="209559"/>
    <lineage>
        <taxon>Eukaryota</taxon>
        <taxon>Fungi</taxon>
        <taxon>Dikarya</taxon>
        <taxon>Ascomycota</taxon>
        <taxon>Pezizomycotina</taxon>
        <taxon>Eurotiomycetes</taxon>
        <taxon>Eurotiomycetidae</taxon>
        <taxon>Eurotiales</taxon>
        <taxon>Aspergillaceae</taxon>
        <taxon>Aspergillus</taxon>
        <taxon>Aspergillus subgen. Circumdati</taxon>
    </lineage>
</organism>
<dbReference type="CDD" id="cd21385">
    <property type="entry name" value="GAT_Vps27"/>
    <property type="match status" value="1"/>
</dbReference>
<dbReference type="InterPro" id="IPR036291">
    <property type="entry name" value="NAD(P)-bd_dom_sf"/>
</dbReference>
<evidence type="ECO:0000256" key="2">
    <source>
        <dbReference type="ARBA" id="ARBA00003067"/>
    </source>
</evidence>
<keyword evidence="15" id="KW-0472">Membrane</keyword>
<feature type="compositionally biased region" description="Basic and acidic residues" evidence="17">
    <location>
        <begin position="506"/>
        <end position="515"/>
    </location>
</feature>
<dbReference type="PROSITE" id="PS00061">
    <property type="entry name" value="ADH_SHORT"/>
    <property type="match status" value="1"/>
</dbReference>
<evidence type="ECO:0000256" key="16">
    <source>
        <dbReference type="PROSITE-ProRule" id="PRU00091"/>
    </source>
</evidence>
<dbReference type="Proteomes" id="UP000541154">
    <property type="component" value="Unassembled WGS sequence"/>
</dbReference>
<comment type="function">
    <text evidence="2">Component of the ESCRT-0 complex which is the sorting receptor for ubiquitinated cargo proteins at the multivesicular body (MVB) and recruits ESCRT-I to the MVB outer membrane.</text>
</comment>
<comment type="similarity">
    <text evidence="5">Belongs to the VPS27 family.</text>
</comment>
<name>A0A8H6AAZ2_PETAA</name>
<dbReference type="SMART" id="SM00726">
    <property type="entry name" value="UIM"/>
    <property type="match status" value="2"/>
</dbReference>
<dbReference type="SUPFAM" id="SSF48179">
    <property type="entry name" value="6-phosphogluconate dehydrogenase C-terminal domain-like"/>
    <property type="match status" value="1"/>
</dbReference>
<evidence type="ECO:0000256" key="11">
    <source>
        <dbReference type="ARBA" id="ARBA00022771"/>
    </source>
</evidence>
<keyword evidence="8" id="KW-0479">Metal-binding</keyword>
<feature type="compositionally biased region" description="Low complexity" evidence="17">
    <location>
        <begin position="287"/>
        <end position="302"/>
    </location>
</feature>
<dbReference type="PROSITE" id="PS50178">
    <property type="entry name" value="ZF_FYVE"/>
    <property type="match status" value="1"/>
</dbReference>
<keyword evidence="14" id="KW-0560">Oxidoreductase</keyword>
<dbReference type="GO" id="GO:0006623">
    <property type="term" value="P:protein targeting to vacuole"/>
    <property type="evidence" value="ECO:0007669"/>
    <property type="project" value="TreeGrafter"/>
</dbReference>
<keyword evidence="12" id="KW-0862">Zinc</keyword>
<dbReference type="FunFam" id="1.25.40.90:FF:000031">
    <property type="entry name" value="Vacuolar protein sorting-associated protein 27"/>
    <property type="match status" value="1"/>
</dbReference>
<dbReference type="Gene3D" id="3.30.390.10">
    <property type="entry name" value="Enolase-like, N-terminal domain"/>
    <property type="match status" value="1"/>
</dbReference>
<dbReference type="Gene3D" id="3.40.50.720">
    <property type="entry name" value="NAD(P)-binding Rossmann-like Domain"/>
    <property type="match status" value="2"/>
</dbReference>
<evidence type="ECO:0000259" key="19">
    <source>
        <dbReference type="PROSITE" id="PS50179"/>
    </source>
</evidence>
<evidence type="ECO:0000313" key="21">
    <source>
        <dbReference type="Proteomes" id="UP000541154"/>
    </source>
</evidence>
<dbReference type="FunFam" id="3.30.40.10:FF:000161">
    <property type="entry name" value="Vacuolar protein sorting-associated protein 27"/>
    <property type="match status" value="1"/>
</dbReference>
<comment type="cofactor">
    <cofactor evidence="1">
        <name>Mg(2+)</name>
        <dbReference type="ChEBI" id="CHEBI:18420"/>
    </cofactor>
</comment>
<keyword evidence="13" id="KW-0521">NADP</keyword>
<feature type="compositionally biased region" description="Polar residues" evidence="17">
    <location>
        <begin position="582"/>
        <end position="592"/>
    </location>
</feature>
<dbReference type="Gene3D" id="3.30.40.10">
    <property type="entry name" value="Zinc/RING finger domain, C3HC4 (zinc finger)"/>
    <property type="match status" value="1"/>
</dbReference>
<dbReference type="InterPro" id="IPR029065">
    <property type="entry name" value="Enolase_C-like"/>
</dbReference>
<dbReference type="GO" id="GO:0043130">
    <property type="term" value="F:ubiquitin binding"/>
    <property type="evidence" value="ECO:0007669"/>
    <property type="project" value="InterPro"/>
</dbReference>
<comment type="subunit">
    <text evidence="6">Component of the ESCRT-0 complex composed of HSE1 and VPS27.</text>
</comment>
<dbReference type="FunFam" id="1.20.5.1940:FF:000001">
    <property type="entry name" value="Vacuolar protein sorting-associated protein 27"/>
    <property type="match status" value="1"/>
</dbReference>
<feature type="domain" description="VHS" evidence="19">
    <location>
        <begin position="24"/>
        <end position="147"/>
    </location>
</feature>
<evidence type="ECO:0000256" key="7">
    <source>
        <dbReference type="ARBA" id="ARBA00017753"/>
    </source>
</evidence>
<reference evidence="20 21" key="1">
    <citation type="submission" date="2019-04" db="EMBL/GenBank/DDBJ databases">
        <title>Aspergillus burnettii sp. nov., novel species from soil in southeast Queensland.</title>
        <authorList>
            <person name="Gilchrist C.L.M."/>
            <person name="Pitt J.I."/>
            <person name="Lange L."/>
            <person name="Lacey H.J."/>
            <person name="Vuong D."/>
            <person name="Midgley D.J."/>
            <person name="Greenfield P."/>
            <person name="Bradbury M."/>
            <person name="Lacey E."/>
            <person name="Busk P.K."/>
            <person name="Pilgaard B."/>
            <person name="Chooi Y.H."/>
            <person name="Piggott A.M."/>
        </authorList>
    </citation>
    <scope>NUCLEOTIDE SEQUENCE [LARGE SCALE GENOMIC DNA]</scope>
    <source>
        <strain evidence="20 21">FRR 5400</strain>
    </source>
</reference>
<dbReference type="GO" id="GO:0032266">
    <property type="term" value="F:phosphatidylinositol-3-phosphate binding"/>
    <property type="evidence" value="ECO:0007669"/>
    <property type="project" value="TreeGrafter"/>
</dbReference>
<dbReference type="Gene3D" id="1.10.1040.10">
    <property type="entry name" value="N-(1-d-carboxylethyl)-l-norvaline Dehydrogenase, domain 2"/>
    <property type="match status" value="1"/>
</dbReference>
<dbReference type="InterPro" id="IPR017455">
    <property type="entry name" value="Znf_FYVE-rel"/>
</dbReference>
<evidence type="ECO:0000256" key="15">
    <source>
        <dbReference type="ARBA" id="ARBA00023136"/>
    </source>
</evidence>
<dbReference type="SMART" id="SM00288">
    <property type="entry name" value="VHS"/>
    <property type="match status" value="1"/>
</dbReference>
<dbReference type="Pfam" id="PF02809">
    <property type="entry name" value="UIM"/>
    <property type="match status" value="2"/>
</dbReference>
<dbReference type="Pfam" id="PF13561">
    <property type="entry name" value="adh_short_C2"/>
    <property type="match status" value="1"/>
</dbReference>
<comment type="caution">
    <text evidence="20">The sequence shown here is derived from an EMBL/GenBank/DDBJ whole genome shotgun (WGS) entry which is preliminary data.</text>
</comment>
<dbReference type="InterPro" id="IPR049425">
    <property type="entry name" value="Vps27_GAT-like"/>
</dbReference>
<dbReference type="Gene3D" id="1.20.5.1940">
    <property type="match status" value="1"/>
</dbReference>
<evidence type="ECO:0000256" key="14">
    <source>
        <dbReference type="ARBA" id="ARBA00023002"/>
    </source>
</evidence>
<evidence type="ECO:0000256" key="17">
    <source>
        <dbReference type="SAM" id="MobiDB-lite"/>
    </source>
</evidence>
<dbReference type="SUPFAM" id="SSF54826">
    <property type="entry name" value="Enolase N-terminal domain-like"/>
    <property type="match status" value="1"/>
</dbReference>
<dbReference type="GO" id="GO:0015940">
    <property type="term" value="P:pantothenate biosynthetic process"/>
    <property type="evidence" value="ECO:0007669"/>
    <property type="project" value="InterPro"/>
</dbReference>
<dbReference type="InterPro" id="IPR011011">
    <property type="entry name" value="Znf_FYVE_PHD"/>
</dbReference>
<dbReference type="FunFam" id="3.40.50.720:FF:000609">
    <property type="entry name" value="2-dehydropantoate 2-reductase"/>
    <property type="match status" value="1"/>
</dbReference>
<dbReference type="InterPro" id="IPR013752">
    <property type="entry name" value="KPA_reductase"/>
</dbReference>
<evidence type="ECO:0000256" key="1">
    <source>
        <dbReference type="ARBA" id="ARBA00001946"/>
    </source>
</evidence>
<accession>A0A8H6AAZ2</accession>
<keyword evidence="9" id="KW-0677">Repeat</keyword>
<dbReference type="PROSITE" id="PS50330">
    <property type="entry name" value="UIM"/>
    <property type="match status" value="2"/>
</dbReference>
<evidence type="ECO:0000256" key="4">
    <source>
        <dbReference type="ARBA" id="ARBA00007870"/>
    </source>
</evidence>
<dbReference type="PANTHER" id="PTHR47794:SF1">
    <property type="entry name" value="VACUOLAR PROTEIN SORTING-ASSOCIATED PROTEIN 27"/>
    <property type="match status" value="1"/>
</dbReference>
<feature type="region of interest" description="Disordered" evidence="17">
    <location>
        <begin position="322"/>
        <end position="359"/>
    </location>
</feature>
<dbReference type="Pfam" id="PF13378">
    <property type="entry name" value="MR_MLE_C"/>
    <property type="match status" value="1"/>
</dbReference>
<dbReference type="CDD" id="cd15735">
    <property type="entry name" value="FYVE_spVPS27p_like"/>
    <property type="match status" value="1"/>
</dbReference>
<dbReference type="PROSITE" id="PS50179">
    <property type="entry name" value="VHS"/>
    <property type="match status" value="1"/>
</dbReference>
<evidence type="ECO:0000256" key="8">
    <source>
        <dbReference type="ARBA" id="ARBA00022723"/>
    </source>
</evidence>
<evidence type="ECO:0000313" key="20">
    <source>
        <dbReference type="EMBL" id="KAF5863736.1"/>
    </source>
</evidence>
<dbReference type="PRINTS" id="PR00081">
    <property type="entry name" value="GDHRDH"/>
</dbReference>
<dbReference type="GO" id="GO:0043328">
    <property type="term" value="P:protein transport to vacuole involved in ubiquitin-dependent protein catabolic process via the multivesicular body sorting pathway"/>
    <property type="evidence" value="ECO:0007669"/>
    <property type="project" value="TreeGrafter"/>
</dbReference>
<dbReference type="Gene3D" id="3.20.20.120">
    <property type="entry name" value="Enolase-like C-terminal domain"/>
    <property type="match status" value="1"/>
</dbReference>
<feature type="compositionally biased region" description="Polar residues" evidence="17">
    <location>
        <begin position="335"/>
        <end position="346"/>
    </location>
</feature>